<dbReference type="AlphaFoldDB" id="A0A7W5ZN73"/>
<evidence type="ECO:0000313" key="2">
    <source>
        <dbReference type="EMBL" id="MBB3840024.1"/>
    </source>
</evidence>
<dbReference type="SUPFAM" id="SSF55008">
    <property type="entry name" value="HMA, heavy metal-associated domain"/>
    <property type="match status" value="1"/>
</dbReference>
<reference evidence="2 3" key="1">
    <citation type="submission" date="2020-08" db="EMBL/GenBank/DDBJ databases">
        <title>Genomic Encyclopedia of Type Strains, Phase IV (KMG-IV): sequencing the most valuable type-strain genomes for metagenomic binning, comparative biology and taxonomic classification.</title>
        <authorList>
            <person name="Goeker M."/>
        </authorList>
    </citation>
    <scope>NUCLEOTIDE SEQUENCE [LARGE SCALE GENOMIC DNA]</scope>
    <source>
        <strain evidence="2 3">DSM 17976</strain>
    </source>
</reference>
<proteinExistence type="predicted"/>
<dbReference type="InterPro" id="IPR036163">
    <property type="entry name" value="HMA_dom_sf"/>
</dbReference>
<keyword evidence="3" id="KW-1185">Reference proteome</keyword>
<dbReference type="Pfam" id="PF00403">
    <property type="entry name" value="HMA"/>
    <property type="match status" value="1"/>
</dbReference>
<dbReference type="Gene3D" id="3.30.70.100">
    <property type="match status" value="1"/>
</dbReference>
<protein>
    <submittedName>
        <fullName evidence="2">Copper chaperone</fullName>
    </submittedName>
</protein>
<comment type="caution">
    <text evidence="2">The sequence shown here is derived from an EMBL/GenBank/DDBJ whole genome shotgun (WGS) entry which is preliminary data.</text>
</comment>
<accession>A0A7W5ZN73</accession>
<dbReference type="CDD" id="cd00371">
    <property type="entry name" value="HMA"/>
    <property type="match status" value="1"/>
</dbReference>
<dbReference type="GO" id="GO:0046872">
    <property type="term" value="F:metal ion binding"/>
    <property type="evidence" value="ECO:0007669"/>
    <property type="project" value="InterPro"/>
</dbReference>
<sequence length="69" mass="7684">METLQFKTNINCGGCIAKVTPFLNQVEEIEDWRVDTANPDKILTINGEELSSELILETIEKAGFTAIQV</sequence>
<name>A0A7W5ZN73_9BACT</name>
<evidence type="ECO:0000259" key="1">
    <source>
        <dbReference type="PROSITE" id="PS50846"/>
    </source>
</evidence>
<dbReference type="InterPro" id="IPR006121">
    <property type="entry name" value="HMA_dom"/>
</dbReference>
<organism evidence="2 3">
    <name type="scientific">Runella defluvii</name>
    <dbReference type="NCBI Taxonomy" id="370973"/>
    <lineage>
        <taxon>Bacteria</taxon>
        <taxon>Pseudomonadati</taxon>
        <taxon>Bacteroidota</taxon>
        <taxon>Cytophagia</taxon>
        <taxon>Cytophagales</taxon>
        <taxon>Spirosomataceae</taxon>
        <taxon>Runella</taxon>
    </lineage>
</organism>
<dbReference type="PROSITE" id="PS50846">
    <property type="entry name" value="HMA_2"/>
    <property type="match status" value="1"/>
</dbReference>
<dbReference type="Proteomes" id="UP000541352">
    <property type="component" value="Unassembled WGS sequence"/>
</dbReference>
<gene>
    <name evidence="2" type="ORF">FHS57_004037</name>
</gene>
<dbReference type="EMBL" id="JACIBY010000009">
    <property type="protein sequence ID" value="MBB3840024.1"/>
    <property type="molecule type" value="Genomic_DNA"/>
</dbReference>
<feature type="domain" description="HMA" evidence="1">
    <location>
        <begin position="1"/>
        <end position="67"/>
    </location>
</feature>
<dbReference type="RefSeq" id="WP_122930266.1">
    <property type="nucleotide sequence ID" value="NZ_JACIBY010000009.1"/>
</dbReference>
<evidence type="ECO:0000313" key="3">
    <source>
        <dbReference type="Proteomes" id="UP000541352"/>
    </source>
</evidence>